<dbReference type="GO" id="GO:0008961">
    <property type="term" value="F:phosphatidylglycerol-prolipoprotein diacylglyceryl transferase activity"/>
    <property type="evidence" value="ECO:0007669"/>
    <property type="project" value="InterPro"/>
</dbReference>
<dbReference type="PANTHER" id="PTHR42852">
    <property type="entry name" value="THIOL:DISULFIDE INTERCHANGE PROTEIN DSBE"/>
    <property type="match status" value="1"/>
</dbReference>
<comment type="subcellular location">
    <subcellularLocation>
        <location evidence="1">Cell envelope</location>
    </subcellularLocation>
</comment>
<feature type="transmembrane region" description="Helical" evidence="4">
    <location>
        <begin position="110"/>
        <end position="130"/>
    </location>
</feature>
<keyword evidence="4" id="KW-0472">Membrane</keyword>
<sequence length="277" mass="30540">MIHAIQIGPVSLPPSLVLVALVLAIALLVGNYLGRKAGVEVESRIYRVLFVSAICARLGFLLQHHDAYSSTPWSIFDLRDGGWSPWAGLLAAWLYATMVVRRFPAMKKPLLSGLIAASVIWVVGTAVLTLPSRESQLLPDFNTLSMEGDQISLSSYVGKPTVINLWATWCPPCRREMPVFERVQNEHLEVNIVFLNQGEAPAKIQQFLTGNKLSLRNVLLDSTGEVARSLGHRGLPTTLFFNAAGRLVDVRVGEFSYPTLNQRINALKDGHEVGRKT</sequence>
<evidence type="ECO:0000313" key="7">
    <source>
        <dbReference type="Proteomes" id="UP000559809"/>
    </source>
</evidence>
<feature type="transmembrane region" description="Helical" evidence="4">
    <location>
        <begin position="83"/>
        <end position="103"/>
    </location>
</feature>
<keyword evidence="4" id="KW-0812">Transmembrane</keyword>
<evidence type="ECO:0000256" key="1">
    <source>
        <dbReference type="ARBA" id="ARBA00004196"/>
    </source>
</evidence>
<keyword evidence="3" id="KW-0676">Redox-active center</keyword>
<dbReference type="PROSITE" id="PS51352">
    <property type="entry name" value="THIOREDOXIN_2"/>
    <property type="match status" value="1"/>
</dbReference>
<dbReference type="InterPro" id="IPR036249">
    <property type="entry name" value="Thioredoxin-like_sf"/>
</dbReference>
<proteinExistence type="predicted"/>
<dbReference type="InterPro" id="IPR013766">
    <property type="entry name" value="Thioredoxin_domain"/>
</dbReference>
<feature type="transmembrane region" description="Helical" evidence="4">
    <location>
        <begin position="12"/>
        <end position="33"/>
    </location>
</feature>
<dbReference type="GO" id="GO:0030313">
    <property type="term" value="C:cell envelope"/>
    <property type="evidence" value="ECO:0007669"/>
    <property type="project" value="UniProtKB-SubCell"/>
</dbReference>
<dbReference type="InterPro" id="IPR017937">
    <property type="entry name" value="Thioredoxin_CS"/>
</dbReference>
<keyword evidence="4" id="KW-1133">Transmembrane helix</keyword>
<comment type="caution">
    <text evidence="6">The sequence shown here is derived from an EMBL/GenBank/DDBJ whole genome shotgun (WGS) entry which is preliminary data.</text>
</comment>
<dbReference type="GO" id="GO:0042158">
    <property type="term" value="P:lipoprotein biosynthetic process"/>
    <property type="evidence" value="ECO:0007669"/>
    <property type="project" value="InterPro"/>
</dbReference>
<dbReference type="PROSITE" id="PS00194">
    <property type="entry name" value="THIOREDOXIN_1"/>
    <property type="match status" value="1"/>
</dbReference>
<feature type="domain" description="Thioredoxin" evidence="5">
    <location>
        <begin position="132"/>
        <end position="269"/>
    </location>
</feature>
<dbReference type="Pfam" id="PF01790">
    <property type="entry name" value="LGT"/>
    <property type="match status" value="1"/>
</dbReference>
<organism evidence="6 7">
    <name type="scientific">Parapusillimonas granuli</name>
    <dbReference type="NCBI Taxonomy" id="380911"/>
    <lineage>
        <taxon>Bacteria</taxon>
        <taxon>Pseudomonadati</taxon>
        <taxon>Pseudomonadota</taxon>
        <taxon>Betaproteobacteria</taxon>
        <taxon>Burkholderiales</taxon>
        <taxon>Alcaligenaceae</taxon>
        <taxon>Parapusillimonas</taxon>
    </lineage>
</organism>
<dbReference type="InterPro" id="IPR013740">
    <property type="entry name" value="Redoxin"/>
</dbReference>
<keyword evidence="2" id="KW-0201">Cytochrome c-type biogenesis</keyword>
<dbReference type="Gene3D" id="3.40.30.10">
    <property type="entry name" value="Glutaredoxin"/>
    <property type="match status" value="1"/>
</dbReference>
<dbReference type="RefSeq" id="WP_180157881.1">
    <property type="nucleotide sequence ID" value="NZ_JACCEM010000010.1"/>
</dbReference>
<evidence type="ECO:0000256" key="2">
    <source>
        <dbReference type="ARBA" id="ARBA00022748"/>
    </source>
</evidence>
<feature type="transmembrane region" description="Helical" evidence="4">
    <location>
        <begin position="45"/>
        <end position="63"/>
    </location>
</feature>
<evidence type="ECO:0000256" key="3">
    <source>
        <dbReference type="ARBA" id="ARBA00023284"/>
    </source>
</evidence>
<dbReference type="CDD" id="cd02966">
    <property type="entry name" value="TlpA_like_family"/>
    <property type="match status" value="1"/>
</dbReference>
<evidence type="ECO:0000256" key="4">
    <source>
        <dbReference type="SAM" id="Phobius"/>
    </source>
</evidence>
<evidence type="ECO:0000259" key="5">
    <source>
        <dbReference type="PROSITE" id="PS51352"/>
    </source>
</evidence>
<accession>A0A853G4J6</accession>
<dbReference type="InterPro" id="IPR001640">
    <property type="entry name" value="Lgt"/>
</dbReference>
<dbReference type="GO" id="GO:0005886">
    <property type="term" value="C:plasma membrane"/>
    <property type="evidence" value="ECO:0007669"/>
    <property type="project" value="InterPro"/>
</dbReference>
<name>A0A853G4J6_9BURK</name>
<gene>
    <name evidence="6" type="ORF">H0A72_18100</name>
</gene>
<dbReference type="InterPro" id="IPR050553">
    <property type="entry name" value="Thioredoxin_ResA/DsbE_sf"/>
</dbReference>
<dbReference type="Pfam" id="PF08534">
    <property type="entry name" value="Redoxin"/>
    <property type="match status" value="1"/>
</dbReference>
<keyword evidence="7" id="KW-1185">Reference proteome</keyword>
<reference evidence="6 7" key="1">
    <citation type="submission" date="2020-07" db="EMBL/GenBank/DDBJ databases">
        <title>Taxonomic revisions and descriptions of new bacterial species based on genomic comparisons in the high-G+C-content subgroup of the family Alcaligenaceae.</title>
        <authorList>
            <person name="Szabo A."/>
            <person name="Felfoldi T."/>
        </authorList>
    </citation>
    <scope>NUCLEOTIDE SEQUENCE [LARGE SCALE GENOMIC DNA]</scope>
    <source>
        <strain evidence="6 7">LMG 24012</strain>
    </source>
</reference>
<dbReference type="GO" id="GO:0017004">
    <property type="term" value="P:cytochrome complex assembly"/>
    <property type="evidence" value="ECO:0007669"/>
    <property type="project" value="UniProtKB-KW"/>
</dbReference>
<dbReference type="EMBL" id="JACCEM010000010">
    <property type="protein sequence ID" value="NYT51229.1"/>
    <property type="molecule type" value="Genomic_DNA"/>
</dbReference>
<dbReference type="GO" id="GO:0015036">
    <property type="term" value="F:disulfide oxidoreductase activity"/>
    <property type="evidence" value="ECO:0007669"/>
    <property type="project" value="UniProtKB-ARBA"/>
</dbReference>
<dbReference type="AlphaFoldDB" id="A0A853G4J6"/>
<dbReference type="Proteomes" id="UP000559809">
    <property type="component" value="Unassembled WGS sequence"/>
</dbReference>
<dbReference type="PANTHER" id="PTHR42852:SF18">
    <property type="entry name" value="CHROMOSOME UNDETERMINED SCAFFOLD_47, WHOLE GENOME SHOTGUN SEQUENCE"/>
    <property type="match status" value="1"/>
</dbReference>
<evidence type="ECO:0000313" key="6">
    <source>
        <dbReference type="EMBL" id="NYT51229.1"/>
    </source>
</evidence>
<protein>
    <submittedName>
        <fullName evidence="6">TlpA family protein disulfide reductase</fullName>
    </submittedName>
</protein>
<dbReference type="SUPFAM" id="SSF52833">
    <property type="entry name" value="Thioredoxin-like"/>
    <property type="match status" value="1"/>
</dbReference>